<feature type="domain" description="Amidohydrolase-related" evidence="1">
    <location>
        <begin position="44"/>
        <end position="345"/>
    </location>
</feature>
<evidence type="ECO:0000313" key="2">
    <source>
        <dbReference type="EMBL" id="RRD48654.1"/>
    </source>
</evidence>
<dbReference type="InterPro" id="IPR051781">
    <property type="entry name" value="Metallo-dep_Hydrolase"/>
</dbReference>
<keyword evidence="2" id="KW-0378">Hydrolase</keyword>
<accession>A0A3P1WPY6</accession>
<dbReference type="EMBL" id="RQYT01000033">
    <property type="protein sequence ID" value="RRD48654.1"/>
    <property type="molecule type" value="Genomic_DNA"/>
</dbReference>
<reference evidence="2 3" key="1">
    <citation type="submission" date="2018-11" db="EMBL/GenBank/DDBJ databases">
        <title>Genomes From Bacteria Associated with the Canine Oral Cavity: a Test Case for Automated Genome-Based Taxonomic Assignment.</title>
        <authorList>
            <person name="Coil D.A."/>
            <person name="Jospin G."/>
            <person name="Darling A.E."/>
            <person name="Wallis C."/>
            <person name="Davis I.J."/>
            <person name="Harris S."/>
            <person name="Eisen J.A."/>
            <person name="Holcombe L.J."/>
            <person name="O'Flynn C."/>
        </authorList>
    </citation>
    <scope>NUCLEOTIDE SEQUENCE [LARGE SCALE GENOMIC DNA]</scope>
    <source>
        <strain evidence="2 3">OH2822_COT-296</strain>
    </source>
</reference>
<dbReference type="Gene3D" id="3.20.20.140">
    <property type="entry name" value="Metal-dependent hydrolases"/>
    <property type="match status" value="1"/>
</dbReference>
<name>A0A3P1WPY6_9ACTN</name>
<dbReference type="Gene3D" id="2.30.40.10">
    <property type="entry name" value="Urease, subunit C, domain 1"/>
    <property type="match status" value="1"/>
</dbReference>
<sequence length="357" mass="38472">MTAEPLHIHGTFIPDDEPRDLWIRDGVLTDEPVPGARTVARDAFIVPGLVDAHCHLGLGVEGQVSRETTLAQARADLAAGTMLVRDAGSPSDTRWVQQEAGLPRLVRSGRHIARTRRYIRHLAVEVEPEQLVEQVRHEARDGDGWVKLVGDWIDRATGDLEPSFGAAVAAEAIAAAHEEGARVTAHCFGEQSVAELVAAGIDCIEHGTGMSDDVIDEMARRGTSLVPTIINLNRFPQYAEPGREKYPRFAAHLMDLHARRHETIGKAIEAGVPVWSGTDAGTVVPHGEILAEVAELASLGGAEFAVRASSWGARRWLGAEGLAVGASADLIVTDRDPRVDVATLTHPIVRVLRGRPL</sequence>
<dbReference type="InterPro" id="IPR032466">
    <property type="entry name" value="Metal_Hydrolase"/>
</dbReference>
<dbReference type="AlphaFoldDB" id="A0A3P1WPY6"/>
<dbReference type="PANTHER" id="PTHR43135:SF4">
    <property type="entry name" value="AMIDOHYDROLASE-RELATED DOMAIN-CONTAINING PROTEIN"/>
    <property type="match status" value="1"/>
</dbReference>
<dbReference type="RefSeq" id="WP_125228662.1">
    <property type="nucleotide sequence ID" value="NZ_RQYT01000033.1"/>
</dbReference>
<comment type="caution">
    <text evidence="2">The sequence shown here is derived from an EMBL/GenBank/DDBJ whole genome shotgun (WGS) entry which is preliminary data.</text>
</comment>
<proteinExistence type="predicted"/>
<organism evidence="2 3">
    <name type="scientific">Arachnia propionica</name>
    <dbReference type="NCBI Taxonomy" id="1750"/>
    <lineage>
        <taxon>Bacteria</taxon>
        <taxon>Bacillati</taxon>
        <taxon>Actinomycetota</taxon>
        <taxon>Actinomycetes</taxon>
        <taxon>Propionibacteriales</taxon>
        <taxon>Propionibacteriaceae</taxon>
        <taxon>Arachnia</taxon>
    </lineage>
</organism>
<dbReference type="Proteomes" id="UP000280935">
    <property type="component" value="Unassembled WGS sequence"/>
</dbReference>
<dbReference type="SUPFAM" id="SSF51556">
    <property type="entry name" value="Metallo-dependent hydrolases"/>
    <property type="match status" value="1"/>
</dbReference>
<dbReference type="PANTHER" id="PTHR43135">
    <property type="entry name" value="ALPHA-D-RIBOSE 1-METHYLPHOSPHONATE 5-TRIPHOSPHATE DIPHOSPHATASE"/>
    <property type="match status" value="1"/>
</dbReference>
<dbReference type="InterPro" id="IPR006680">
    <property type="entry name" value="Amidohydro-rel"/>
</dbReference>
<protein>
    <submittedName>
        <fullName evidence="2">Amidohydrolase</fullName>
    </submittedName>
</protein>
<dbReference type="InterPro" id="IPR011059">
    <property type="entry name" value="Metal-dep_hydrolase_composite"/>
</dbReference>
<evidence type="ECO:0000313" key="3">
    <source>
        <dbReference type="Proteomes" id="UP000280935"/>
    </source>
</evidence>
<dbReference type="GO" id="GO:0016810">
    <property type="term" value="F:hydrolase activity, acting on carbon-nitrogen (but not peptide) bonds"/>
    <property type="evidence" value="ECO:0007669"/>
    <property type="project" value="InterPro"/>
</dbReference>
<evidence type="ECO:0000259" key="1">
    <source>
        <dbReference type="Pfam" id="PF01979"/>
    </source>
</evidence>
<gene>
    <name evidence="2" type="ORF">EII35_11765</name>
</gene>
<dbReference type="OrthoDB" id="3451205at2"/>
<dbReference type="Pfam" id="PF01979">
    <property type="entry name" value="Amidohydro_1"/>
    <property type="match status" value="1"/>
</dbReference>